<accession>A0A917YXR8</accession>
<evidence type="ECO:0000313" key="3">
    <source>
        <dbReference type="Proteomes" id="UP000606935"/>
    </source>
</evidence>
<reference evidence="2" key="2">
    <citation type="submission" date="2020-09" db="EMBL/GenBank/DDBJ databases">
        <authorList>
            <person name="Sun Q."/>
            <person name="Zhou Y."/>
        </authorList>
    </citation>
    <scope>NUCLEOTIDE SEQUENCE</scope>
    <source>
        <strain evidence="2">CGMCC 1.7086</strain>
    </source>
</reference>
<dbReference type="Proteomes" id="UP000606935">
    <property type="component" value="Unassembled WGS sequence"/>
</dbReference>
<gene>
    <name evidence="2" type="ORF">GCM10010982_14670</name>
</gene>
<dbReference type="RefSeq" id="WP_188692532.1">
    <property type="nucleotide sequence ID" value="NZ_BMLS01000002.1"/>
</dbReference>
<dbReference type="EMBL" id="BMLS01000002">
    <property type="protein sequence ID" value="GGO67665.1"/>
    <property type="molecule type" value="Genomic_DNA"/>
</dbReference>
<evidence type="ECO:0000313" key="2">
    <source>
        <dbReference type="EMBL" id="GGO67665.1"/>
    </source>
</evidence>
<organism evidence="2 3">
    <name type="scientific">Bowmanella pacifica</name>
    <dbReference type="NCBI Taxonomy" id="502051"/>
    <lineage>
        <taxon>Bacteria</taxon>
        <taxon>Pseudomonadati</taxon>
        <taxon>Pseudomonadota</taxon>
        <taxon>Gammaproteobacteria</taxon>
        <taxon>Alteromonadales</taxon>
        <taxon>Alteromonadaceae</taxon>
        <taxon>Bowmanella</taxon>
    </lineage>
</organism>
<feature type="compositionally biased region" description="Basic and acidic residues" evidence="1">
    <location>
        <begin position="69"/>
        <end position="81"/>
    </location>
</feature>
<sequence>MRHDPNHTITSRMTSLFSAMLMAIVVLGVSVGSTPTARAQLVQHDSTQIQPSTQWATVTLRSSKSSAIQKERHDSGNDLDHGLTACRVKSFGHQGLDAPAIAGDFSAHSCYGLPQARAPPVQ</sequence>
<reference evidence="2" key="1">
    <citation type="journal article" date="2014" name="Int. J. Syst. Evol. Microbiol.">
        <title>Complete genome sequence of Corynebacterium casei LMG S-19264T (=DSM 44701T), isolated from a smear-ripened cheese.</title>
        <authorList>
            <consortium name="US DOE Joint Genome Institute (JGI-PGF)"/>
            <person name="Walter F."/>
            <person name="Albersmeier A."/>
            <person name="Kalinowski J."/>
            <person name="Ruckert C."/>
        </authorList>
    </citation>
    <scope>NUCLEOTIDE SEQUENCE</scope>
    <source>
        <strain evidence="2">CGMCC 1.7086</strain>
    </source>
</reference>
<protein>
    <submittedName>
        <fullName evidence="2">Uncharacterized protein</fullName>
    </submittedName>
</protein>
<feature type="region of interest" description="Disordered" evidence="1">
    <location>
        <begin position="61"/>
        <end position="82"/>
    </location>
</feature>
<dbReference type="AlphaFoldDB" id="A0A917YXR8"/>
<name>A0A917YXR8_9ALTE</name>
<evidence type="ECO:0000256" key="1">
    <source>
        <dbReference type="SAM" id="MobiDB-lite"/>
    </source>
</evidence>
<keyword evidence="3" id="KW-1185">Reference proteome</keyword>
<comment type="caution">
    <text evidence="2">The sequence shown here is derived from an EMBL/GenBank/DDBJ whole genome shotgun (WGS) entry which is preliminary data.</text>
</comment>
<proteinExistence type="predicted"/>